<dbReference type="VEuPathDB" id="FungiDB:MELLADRAFT_92940"/>
<keyword evidence="3" id="KW-1185">Reference proteome</keyword>
<dbReference type="HOGENOM" id="CLU_449827_0_0_1"/>
<feature type="region of interest" description="Disordered" evidence="1">
    <location>
        <begin position="1"/>
        <end position="66"/>
    </location>
</feature>
<feature type="region of interest" description="Disordered" evidence="1">
    <location>
        <begin position="133"/>
        <end position="153"/>
    </location>
</feature>
<accession>F4S3B5</accession>
<feature type="compositionally biased region" description="Polar residues" evidence="1">
    <location>
        <begin position="441"/>
        <end position="455"/>
    </location>
</feature>
<evidence type="ECO:0000313" key="3">
    <source>
        <dbReference type="Proteomes" id="UP000001072"/>
    </source>
</evidence>
<name>F4S3B5_MELLP</name>
<dbReference type="InParanoid" id="F4S3B5"/>
<dbReference type="eggNOG" id="ENOG502S19N">
    <property type="taxonomic scope" value="Eukaryota"/>
</dbReference>
<feature type="compositionally biased region" description="Polar residues" evidence="1">
    <location>
        <begin position="398"/>
        <end position="413"/>
    </location>
</feature>
<protein>
    <submittedName>
        <fullName evidence="2">Uncharacterized protein</fullName>
    </submittedName>
</protein>
<sequence length="607" mass="65940">MSHTPTKTTHPPQENVTSPIGSSLGHSQPPSLGGPRLNKARNEEMHRRHSSISYRKSPPEEPNPIRFHHARSSLASTWTPPHLAHNRYSLQLATLNLYDHLQNAGQVAESPGQVQSGLPTSKSWASSDGFVVQTNHTDGSRTGSISTTTSNPSYVAPNRGMSLVEQHGDLLTFIAKKERRCLDLREGIQRPPIHSAVLPKSEEELRKLKRKWEIVIGRSLASPTMAAGVSSPVIDSRRQTSTSGSVPERQPGSSPSSNSIPATQQEAARQQQDLTETHEVELRSLRSPHEAGYPDPPRQDLNSWDPFLQHIEPVSSVAKKWVGGIGKGFLDLLQEAHDNPCPSPSLLHSRPARDGIPSANKSTLHDKQKLATLTSPSMPTKLLLEKSIQNRVEAVSNTLQQAPSTASLPSSPVHQLRMRTHAHSSSSNSNSIIDSFDAGSSHRTSMSSIVPTSFPSADRATTTAVHCQPNTTYRTLIQSCSTDSGPLADIASEPGVIESEGKLTSLYNNDDRLPTAQFISRARVTPSGLIEVQGNEPSIITGISADEENLIHQSPNSFHSSKTIGSNLQSSKKHPSRRSTFDFLNSTTGQWTANLTKTLGDITNSET</sequence>
<reference evidence="3" key="1">
    <citation type="journal article" date="2011" name="Proc. Natl. Acad. Sci. U.S.A.">
        <title>Obligate biotrophy features unraveled by the genomic analysis of rust fungi.</title>
        <authorList>
            <person name="Duplessis S."/>
            <person name="Cuomo C.A."/>
            <person name="Lin Y.-C."/>
            <person name="Aerts A."/>
            <person name="Tisserant E."/>
            <person name="Veneault-Fourrey C."/>
            <person name="Joly D.L."/>
            <person name="Hacquard S."/>
            <person name="Amselem J."/>
            <person name="Cantarel B.L."/>
            <person name="Chiu R."/>
            <person name="Coutinho P.M."/>
            <person name="Feau N."/>
            <person name="Field M."/>
            <person name="Frey P."/>
            <person name="Gelhaye E."/>
            <person name="Goldberg J."/>
            <person name="Grabherr M.G."/>
            <person name="Kodira C.D."/>
            <person name="Kohler A."/>
            <person name="Kuees U."/>
            <person name="Lindquist E.A."/>
            <person name="Lucas S.M."/>
            <person name="Mago R."/>
            <person name="Mauceli E."/>
            <person name="Morin E."/>
            <person name="Murat C."/>
            <person name="Pangilinan J.L."/>
            <person name="Park R."/>
            <person name="Pearson M."/>
            <person name="Quesneville H."/>
            <person name="Rouhier N."/>
            <person name="Sakthikumar S."/>
            <person name="Salamov A.A."/>
            <person name="Schmutz J."/>
            <person name="Selles B."/>
            <person name="Shapiro H."/>
            <person name="Tanguay P."/>
            <person name="Tuskan G.A."/>
            <person name="Henrissat B."/>
            <person name="Van de Peer Y."/>
            <person name="Rouze P."/>
            <person name="Ellis J.G."/>
            <person name="Dodds P.N."/>
            <person name="Schein J.E."/>
            <person name="Zhong S."/>
            <person name="Hamelin R.C."/>
            <person name="Grigoriev I.V."/>
            <person name="Szabo L.J."/>
            <person name="Martin F."/>
        </authorList>
    </citation>
    <scope>NUCLEOTIDE SEQUENCE [LARGE SCALE GENOMIC DNA]</scope>
    <source>
        <strain evidence="3">98AG31 / pathotype 3-4-7</strain>
    </source>
</reference>
<gene>
    <name evidence="2" type="ORF">MELLADRAFT_92940</name>
</gene>
<feature type="compositionally biased region" description="Low complexity" evidence="1">
    <location>
        <begin position="140"/>
        <end position="150"/>
    </location>
</feature>
<feature type="compositionally biased region" description="Low complexity" evidence="1">
    <location>
        <begin position="424"/>
        <end position="435"/>
    </location>
</feature>
<feature type="compositionally biased region" description="Polar residues" evidence="1">
    <location>
        <begin position="239"/>
        <end position="274"/>
    </location>
</feature>
<evidence type="ECO:0000313" key="2">
    <source>
        <dbReference type="EMBL" id="EGG00788.1"/>
    </source>
</evidence>
<dbReference type="EMBL" id="GL883143">
    <property type="protein sequence ID" value="EGG00788.1"/>
    <property type="molecule type" value="Genomic_DNA"/>
</dbReference>
<feature type="region of interest" description="Disordered" evidence="1">
    <location>
        <begin position="555"/>
        <end position="580"/>
    </location>
</feature>
<feature type="compositionally biased region" description="Basic and acidic residues" evidence="1">
    <location>
        <begin position="275"/>
        <end position="289"/>
    </location>
</feature>
<feature type="region of interest" description="Disordered" evidence="1">
    <location>
        <begin position="225"/>
        <end position="301"/>
    </location>
</feature>
<proteinExistence type="predicted"/>
<dbReference type="Proteomes" id="UP000001072">
    <property type="component" value="Unassembled WGS sequence"/>
</dbReference>
<dbReference type="AlphaFoldDB" id="F4S3B5"/>
<evidence type="ECO:0000256" key="1">
    <source>
        <dbReference type="SAM" id="MobiDB-lite"/>
    </source>
</evidence>
<feature type="compositionally biased region" description="Polar residues" evidence="1">
    <location>
        <begin position="1"/>
        <end position="30"/>
    </location>
</feature>
<organism evidence="3">
    <name type="scientific">Melampsora larici-populina (strain 98AG31 / pathotype 3-4-7)</name>
    <name type="common">Poplar leaf rust fungus</name>
    <dbReference type="NCBI Taxonomy" id="747676"/>
    <lineage>
        <taxon>Eukaryota</taxon>
        <taxon>Fungi</taxon>
        <taxon>Dikarya</taxon>
        <taxon>Basidiomycota</taxon>
        <taxon>Pucciniomycotina</taxon>
        <taxon>Pucciniomycetes</taxon>
        <taxon>Pucciniales</taxon>
        <taxon>Melampsoraceae</taxon>
        <taxon>Melampsora</taxon>
    </lineage>
</organism>
<dbReference type="KEGG" id="mlr:MELLADRAFT_92940"/>
<dbReference type="OrthoDB" id="3204900at2759"/>
<feature type="region of interest" description="Disordered" evidence="1">
    <location>
        <begin position="341"/>
        <end position="370"/>
    </location>
</feature>
<feature type="region of interest" description="Disordered" evidence="1">
    <location>
        <begin position="398"/>
        <end position="455"/>
    </location>
</feature>
<dbReference type="GeneID" id="18936417"/>
<dbReference type="RefSeq" id="XP_007415862.1">
    <property type="nucleotide sequence ID" value="XM_007415800.1"/>
</dbReference>
<feature type="compositionally biased region" description="Polar residues" evidence="1">
    <location>
        <begin position="555"/>
        <end position="570"/>
    </location>
</feature>